<dbReference type="AlphaFoldDB" id="A0A397DG75"/>
<comment type="similarity">
    <text evidence="2">Belongs to the chromate ion transporter (CHR) (TC 2.A.51) family.</text>
</comment>
<keyword evidence="4" id="KW-0812">Transmembrane</keyword>
<evidence type="ECO:0000313" key="8">
    <source>
        <dbReference type="EMBL" id="RHY64361.1"/>
    </source>
</evidence>
<evidence type="ECO:0000256" key="1">
    <source>
        <dbReference type="ARBA" id="ARBA00004651"/>
    </source>
</evidence>
<evidence type="ECO:0000256" key="7">
    <source>
        <dbReference type="SAM" id="SignalP"/>
    </source>
</evidence>
<dbReference type="GO" id="GO:0005886">
    <property type="term" value="C:plasma membrane"/>
    <property type="evidence" value="ECO:0007669"/>
    <property type="project" value="UniProtKB-SubCell"/>
</dbReference>
<dbReference type="GO" id="GO:0015109">
    <property type="term" value="F:chromate transmembrane transporter activity"/>
    <property type="evidence" value="ECO:0007669"/>
    <property type="project" value="InterPro"/>
</dbReference>
<keyword evidence="5" id="KW-1133">Transmembrane helix</keyword>
<gene>
    <name evidence="8" type="ORF">DYB38_010093</name>
</gene>
<dbReference type="InterPro" id="IPR014867">
    <property type="entry name" value="Spore_coat_CotH_CotH2/3/7"/>
</dbReference>
<organism evidence="8 9">
    <name type="scientific">Aphanomyces astaci</name>
    <name type="common">Crayfish plague agent</name>
    <dbReference type="NCBI Taxonomy" id="112090"/>
    <lineage>
        <taxon>Eukaryota</taxon>
        <taxon>Sar</taxon>
        <taxon>Stramenopiles</taxon>
        <taxon>Oomycota</taxon>
        <taxon>Saprolegniomycetes</taxon>
        <taxon>Saprolegniales</taxon>
        <taxon>Verrucalvaceae</taxon>
        <taxon>Aphanomyces</taxon>
    </lineage>
</organism>
<keyword evidence="7" id="KW-0732">Signal</keyword>
<evidence type="ECO:0000256" key="5">
    <source>
        <dbReference type="ARBA" id="ARBA00022989"/>
    </source>
</evidence>
<evidence type="ECO:0000313" key="9">
    <source>
        <dbReference type="Proteomes" id="UP000265716"/>
    </source>
</evidence>
<dbReference type="Proteomes" id="UP000265716">
    <property type="component" value="Unassembled WGS sequence"/>
</dbReference>
<dbReference type="PANTHER" id="PTHR33567:SF3">
    <property type="entry name" value="CHROMATE ION TRANSPORTER (EUROFUNG)"/>
    <property type="match status" value="1"/>
</dbReference>
<keyword evidence="3" id="KW-1003">Cell membrane</keyword>
<evidence type="ECO:0000256" key="4">
    <source>
        <dbReference type="ARBA" id="ARBA00022692"/>
    </source>
</evidence>
<dbReference type="PANTHER" id="PTHR33567">
    <property type="entry name" value="CHROMATE ION TRANSPORTER (EUROFUNG)"/>
    <property type="match status" value="1"/>
</dbReference>
<evidence type="ECO:0000256" key="2">
    <source>
        <dbReference type="ARBA" id="ARBA00005262"/>
    </source>
</evidence>
<protein>
    <recommendedName>
        <fullName evidence="10">Chromate transporter</fullName>
    </recommendedName>
</protein>
<dbReference type="EMBL" id="QUTC01004476">
    <property type="protein sequence ID" value="RHY64361.1"/>
    <property type="molecule type" value="Genomic_DNA"/>
</dbReference>
<evidence type="ECO:0000256" key="3">
    <source>
        <dbReference type="ARBA" id="ARBA00022475"/>
    </source>
</evidence>
<comment type="caution">
    <text evidence="8">The sequence shown here is derived from an EMBL/GenBank/DDBJ whole genome shotgun (WGS) entry which is preliminary data.</text>
</comment>
<comment type="subcellular location">
    <subcellularLocation>
        <location evidence="1">Cell membrane</location>
        <topology evidence="1">Multi-pass membrane protein</topology>
    </subcellularLocation>
</comment>
<evidence type="ECO:0008006" key="10">
    <source>
        <dbReference type="Google" id="ProtNLM"/>
    </source>
</evidence>
<name>A0A397DG75_APHAT</name>
<keyword evidence="6" id="KW-0472">Membrane</keyword>
<dbReference type="VEuPathDB" id="FungiDB:H257_08881"/>
<dbReference type="VEuPathDB" id="FungiDB:H257_12931"/>
<dbReference type="Pfam" id="PF08757">
    <property type="entry name" value="CotH"/>
    <property type="match status" value="1"/>
</dbReference>
<sequence>MRPCLVTAAFLSVAGALVHSTTPLSTSPVAVNTTVAAPPPSLDPQCYLMPILVLHPSPPLPTLDCVQPPLPSEDCIKATVSATLRVLQHPTDEWTCLHDPTTSTTANMPSLRVRYRGDSSLRFTKHQYLLMFDVPTPLLAMPADTNWALHGPFIDGSMMRNHLAHWLYRRTGRYSPRSQHVALYIADPNGVPIYHGYYLLLETISYGPNRVGLALNVAADTDHSGGWAWQYNPLKYGTYSPNVVLDMYHGKFGMGARPLLMYPPGPTLSQRMRDEFVNVSTGFLPQYYRGDGRGYVGLFYAFFRIGSIIFGGGQVMLPMLLNDIVYARWVIKDQIFIGFALIQSLPGPLFNMSAYLGAVALGVPGALLAALGLFGPGVGLFFAVLPLWELVRSNHKLQVFMAGVNSAAIGLVVAAIGLLWQHAIHSHGDAAICLATGVLVGLFNVPAPVGILIGGALGYSLAALGIAQTNYCVAAA</sequence>
<feature type="signal peptide" evidence="7">
    <location>
        <begin position="1"/>
        <end position="20"/>
    </location>
</feature>
<dbReference type="Pfam" id="PF02417">
    <property type="entry name" value="Chromate_transp"/>
    <property type="match status" value="1"/>
</dbReference>
<evidence type="ECO:0000256" key="6">
    <source>
        <dbReference type="ARBA" id="ARBA00023136"/>
    </source>
</evidence>
<feature type="chain" id="PRO_5017230479" description="Chromate transporter" evidence="7">
    <location>
        <begin position="21"/>
        <end position="476"/>
    </location>
</feature>
<accession>A0A397DG75</accession>
<dbReference type="InterPro" id="IPR003370">
    <property type="entry name" value="Chromate_transpt"/>
</dbReference>
<reference evidence="8 9" key="1">
    <citation type="submission" date="2018-08" db="EMBL/GenBank/DDBJ databases">
        <title>Aphanomyces genome sequencing and annotation.</title>
        <authorList>
            <person name="Minardi D."/>
            <person name="Oidtmann B."/>
            <person name="Van Der Giezen M."/>
            <person name="Studholme D.J."/>
        </authorList>
    </citation>
    <scope>NUCLEOTIDE SEQUENCE [LARGE SCALE GENOMIC DNA]</scope>
    <source>
        <strain evidence="8 9">SA</strain>
    </source>
</reference>
<proteinExistence type="inferred from homology"/>